<evidence type="ECO:0000256" key="1">
    <source>
        <dbReference type="SAM" id="MobiDB-lite"/>
    </source>
</evidence>
<organism evidence="2 3">
    <name type="scientific">Dermatophagoides pteronyssinus</name>
    <name type="common">European house dust mite</name>
    <dbReference type="NCBI Taxonomy" id="6956"/>
    <lineage>
        <taxon>Eukaryota</taxon>
        <taxon>Metazoa</taxon>
        <taxon>Ecdysozoa</taxon>
        <taxon>Arthropoda</taxon>
        <taxon>Chelicerata</taxon>
        <taxon>Arachnida</taxon>
        <taxon>Acari</taxon>
        <taxon>Acariformes</taxon>
        <taxon>Sarcoptiformes</taxon>
        <taxon>Astigmata</taxon>
        <taxon>Psoroptidia</taxon>
        <taxon>Analgoidea</taxon>
        <taxon>Pyroglyphidae</taxon>
        <taxon>Dermatophagoidinae</taxon>
        <taxon>Dermatophagoides</taxon>
    </lineage>
</organism>
<feature type="compositionally biased region" description="Polar residues" evidence="1">
    <location>
        <begin position="454"/>
        <end position="468"/>
    </location>
</feature>
<sequence>MLRTLNQEHVDIYRETIKTTDFPESGTMDQMEIYTKNFKDTRQRMRNELDKKLQLALAIPSYSSKDDKTITISSVLNKQQESLKNTTQGSKTTKDQSKKILRSDSKRNEKTQTPVSVIRRTQSTLKPKESQTNESLKEVSSQAKQQPITSSVVNEKQSTLKPENDQTTKFSTIHSQIEADSKNDPSFWDDFNKDSAKYYVQPTGVKAKAKKYFKRLWPFSKGNSEEQLKREELIRSEARRQYENIRKNRLELDKISTGHESSIEEIKDDPLLAKMLRTLNQEHVDIYRETIKTTDFPESGTMDQMEEWTKNFKNTREDSLKNLTHGGSQTTENQSTKIFRSNSYKDKKTQTPVSVIRRTQSKSKPTESQTEEVSSQAKQQPITSSVEDSLKNSTHGGSQTTENQSTKIFRSNSYKDKKTQTLVSVIRRTQSTSKPQESQTNENLKEAWHEFKKQQTPASVLSEQSSLSKPAVDRGDMIAASDSSQVEKQENLSFPSTSKPQESQTNENLKEVWSQFKKQSITSNVVTNIEQSTSKPTESQTTKILSSESLIEKNPENLSLIDEQQPEEKQTTGILKGSIEMVTATNISSRDSFKEEKAESQTEEQSILEPENDQATKSSSRYSFSFVGKKAENLSDEQSTLKPENDQATRISSRYSFSKKSSNGTKSANLSKQTIADDQSIQQPTNNHTSEPNIEITKSFNLDSSLTKRLQKSMKQTILSTATTQQMSGHQFLDYTKQF</sequence>
<feature type="compositionally biased region" description="Polar residues" evidence="1">
    <location>
        <begin position="362"/>
        <end position="412"/>
    </location>
</feature>
<feature type="region of interest" description="Disordered" evidence="1">
    <location>
        <begin position="529"/>
        <end position="550"/>
    </location>
</feature>
<feature type="compositionally biased region" description="Polar residues" evidence="1">
    <location>
        <begin position="529"/>
        <end position="549"/>
    </location>
</feature>
<feature type="compositionally biased region" description="Polar residues" evidence="1">
    <location>
        <begin position="111"/>
        <end position="125"/>
    </location>
</feature>
<feature type="compositionally biased region" description="Polar residues" evidence="1">
    <location>
        <begin position="138"/>
        <end position="169"/>
    </location>
</feature>
<dbReference type="KEGG" id="dpte:113791611"/>
<dbReference type="InParanoid" id="A0A6P6XYY7"/>
<feature type="compositionally biased region" description="Basic and acidic residues" evidence="1">
    <location>
        <begin position="92"/>
        <end position="110"/>
    </location>
</feature>
<feature type="region of interest" description="Disordered" evidence="1">
    <location>
        <begin position="319"/>
        <end position="414"/>
    </location>
</feature>
<feature type="region of interest" description="Disordered" evidence="1">
    <location>
        <begin position="587"/>
        <end position="693"/>
    </location>
</feature>
<protein>
    <submittedName>
        <fullName evidence="3">Myb-like protein X</fullName>
    </submittedName>
</protein>
<feature type="compositionally biased region" description="Basic and acidic residues" evidence="1">
    <location>
        <begin position="126"/>
        <end position="137"/>
    </location>
</feature>
<evidence type="ECO:0000313" key="3">
    <source>
        <dbReference type="RefSeq" id="XP_027197204.1"/>
    </source>
</evidence>
<dbReference type="RefSeq" id="XP_027197204.1">
    <property type="nucleotide sequence ID" value="XM_027341403.1"/>
</dbReference>
<evidence type="ECO:0000313" key="2">
    <source>
        <dbReference type="Proteomes" id="UP000515146"/>
    </source>
</evidence>
<feature type="compositionally biased region" description="Polar residues" evidence="1">
    <location>
        <begin position="663"/>
        <end position="693"/>
    </location>
</feature>
<feature type="compositionally biased region" description="Polar residues" evidence="1">
    <location>
        <begin position="613"/>
        <end position="623"/>
    </location>
</feature>
<feature type="region of interest" description="Disordered" evidence="1">
    <location>
        <begin position="450"/>
        <end position="508"/>
    </location>
</feature>
<accession>A0A6P6XYY7</accession>
<reference evidence="3" key="1">
    <citation type="submission" date="2025-08" db="UniProtKB">
        <authorList>
            <consortium name="RefSeq"/>
        </authorList>
    </citation>
    <scope>IDENTIFICATION</scope>
    <source>
        <strain evidence="3">Airmid</strain>
    </source>
</reference>
<dbReference type="Proteomes" id="UP000515146">
    <property type="component" value="Unplaced"/>
</dbReference>
<feature type="compositionally biased region" description="Polar residues" evidence="1">
    <location>
        <begin position="321"/>
        <end position="342"/>
    </location>
</feature>
<feature type="compositionally biased region" description="Low complexity" evidence="1">
    <location>
        <begin position="652"/>
        <end position="662"/>
    </location>
</feature>
<keyword evidence="2" id="KW-1185">Reference proteome</keyword>
<name>A0A6P6XYY7_DERPT</name>
<proteinExistence type="predicted"/>
<feature type="compositionally biased region" description="Basic and acidic residues" evidence="1">
    <location>
        <begin position="591"/>
        <end position="600"/>
    </location>
</feature>
<feature type="region of interest" description="Disordered" evidence="1">
    <location>
        <begin position="81"/>
        <end position="169"/>
    </location>
</feature>
<feature type="compositionally biased region" description="Polar residues" evidence="1">
    <location>
        <begin position="81"/>
        <end position="91"/>
    </location>
</feature>
<feature type="compositionally biased region" description="Polar residues" evidence="1">
    <location>
        <begin position="636"/>
        <end position="651"/>
    </location>
</feature>
<gene>
    <name evidence="3" type="primary">LOC113791611</name>
</gene>
<feature type="compositionally biased region" description="Polar residues" evidence="1">
    <location>
        <begin position="491"/>
        <end position="507"/>
    </location>
</feature>
<dbReference type="AlphaFoldDB" id="A0A6P6XYY7"/>